<accession>A0A0U3FSD0</accession>
<evidence type="ECO:0000313" key="4">
    <source>
        <dbReference type="EMBL" id="ALV41815.1"/>
    </source>
</evidence>
<dbReference type="GO" id="GO:0015689">
    <property type="term" value="P:molybdate ion transport"/>
    <property type="evidence" value="ECO:0007669"/>
    <property type="project" value="InterPro"/>
</dbReference>
<dbReference type="Proteomes" id="UP000065151">
    <property type="component" value="Chromosome"/>
</dbReference>
<evidence type="ECO:0000256" key="1">
    <source>
        <dbReference type="ARBA" id="ARBA00022505"/>
    </source>
</evidence>
<dbReference type="Pfam" id="PF12728">
    <property type="entry name" value="HTH_17"/>
    <property type="match status" value="1"/>
</dbReference>
<evidence type="ECO:0000256" key="2">
    <source>
        <dbReference type="PROSITE-ProRule" id="PRU01213"/>
    </source>
</evidence>
<reference evidence="4 5" key="1">
    <citation type="submission" date="2015-12" db="EMBL/GenBank/DDBJ databases">
        <authorList>
            <person name="Shamseldin A."/>
            <person name="Moawad H."/>
            <person name="Abd El-Rahim W.M."/>
            <person name="Sadowsky M.J."/>
        </authorList>
    </citation>
    <scope>NUCLEOTIDE SEQUENCE [LARGE SCALE GENOMIC DNA]</scope>
    <source>
        <strain evidence="4 5">Ar51</strain>
    </source>
</reference>
<evidence type="ECO:0000313" key="5">
    <source>
        <dbReference type="Proteomes" id="UP000065151"/>
    </source>
</evidence>
<feature type="domain" description="Mop" evidence="3">
    <location>
        <begin position="64"/>
        <end position="129"/>
    </location>
</feature>
<protein>
    <submittedName>
        <fullName evidence="4">MerR family transcriptional regulator</fullName>
    </submittedName>
</protein>
<keyword evidence="1 2" id="KW-0500">Molybdenum</keyword>
<dbReference type="Pfam" id="PF03459">
    <property type="entry name" value="TOBE"/>
    <property type="match status" value="1"/>
</dbReference>
<dbReference type="AlphaFoldDB" id="A0A0U3FSD0"/>
<dbReference type="InterPro" id="IPR010093">
    <property type="entry name" value="SinI_DNA-bd"/>
</dbReference>
<dbReference type="InterPro" id="IPR004606">
    <property type="entry name" value="Mop_domain"/>
</dbReference>
<dbReference type="InterPro" id="IPR041657">
    <property type="entry name" value="HTH_17"/>
</dbReference>
<dbReference type="RefSeq" id="WP_056341185.1">
    <property type="nucleotide sequence ID" value="NZ_CP013747.1"/>
</dbReference>
<dbReference type="PROSITE" id="PS51866">
    <property type="entry name" value="MOP"/>
    <property type="match status" value="1"/>
</dbReference>
<dbReference type="Gene3D" id="1.10.1660.10">
    <property type="match status" value="1"/>
</dbReference>
<dbReference type="InterPro" id="IPR005116">
    <property type="entry name" value="Transp-assoc_OB_typ1"/>
</dbReference>
<gene>
    <name evidence="4" type="ORF">AU252_12150</name>
</gene>
<proteinExistence type="predicted"/>
<dbReference type="GO" id="GO:0003677">
    <property type="term" value="F:DNA binding"/>
    <property type="evidence" value="ECO:0007669"/>
    <property type="project" value="InterPro"/>
</dbReference>
<name>A0A0U3FSD0_9MICC</name>
<organism evidence="4">
    <name type="scientific">Pseudarthrobacter sulfonivorans</name>
    <dbReference type="NCBI Taxonomy" id="121292"/>
    <lineage>
        <taxon>Bacteria</taxon>
        <taxon>Bacillati</taxon>
        <taxon>Actinomycetota</taxon>
        <taxon>Actinomycetes</taxon>
        <taxon>Micrococcales</taxon>
        <taxon>Micrococcaceae</taxon>
        <taxon>Pseudarthrobacter</taxon>
    </lineage>
</organism>
<sequence>MPTIRVSEAARFLGVSDDTVRRWTENGSLTPVKDDAGRLAVDGLELARHAQKLAQLPEDPHRSGSSARNRFVGLVTGITADKVMAQVELQCGPFRVVSLMSSEAVRDLGLELGSVATAVVKATTVIIETPHGKSII</sequence>
<dbReference type="NCBIfam" id="TIGR01764">
    <property type="entry name" value="excise"/>
    <property type="match status" value="1"/>
</dbReference>
<dbReference type="Gene3D" id="2.40.50.100">
    <property type="match status" value="1"/>
</dbReference>
<evidence type="ECO:0000259" key="3">
    <source>
        <dbReference type="PROSITE" id="PS51866"/>
    </source>
</evidence>
<dbReference type="STRING" id="121292.AU252_12150"/>
<dbReference type="InterPro" id="IPR008995">
    <property type="entry name" value="Mo/tungstate-bd_C_term_dom"/>
</dbReference>
<dbReference type="SUPFAM" id="SSF50331">
    <property type="entry name" value="MOP-like"/>
    <property type="match status" value="1"/>
</dbReference>
<dbReference type="KEGG" id="psul:AU252_12150"/>
<dbReference type="EMBL" id="CP013747">
    <property type="protein sequence ID" value="ALV41815.1"/>
    <property type="molecule type" value="Genomic_DNA"/>
</dbReference>